<evidence type="ECO:0000313" key="2">
    <source>
        <dbReference type="Proteomes" id="UP000176504"/>
    </source>
</evidence>
<protein>
    <submittedName>
        <fullName evidence="1">Uncharacterized protein</fullName>
    </submittedName>
</protein>
<organism evidence="1 2">
    <name type="scientific">candidate division WWE3 bacterium RIFCSPLOWO2_01_FULL_41_18</name>
    <dbReference type="NCBI Taxonomy" id="1802625"/>
    <lineage>
        <taxon>Bacteria</taxon>
        <taxon>Katanobacteria</taxon>
    </lineage>
</organism>
<proteinExistence type="predicted"/>
<sequence>MSLFPSDENPGSEEYGKIAQEVVFNVLARSGGFAVASNKDYIDRRYLSIAKGDASDEDEHTDFWIWDPQKEDLLRIDVTVGGSEVVEKKLRMARDFERRTGEKIYLLAFDARDVEEADKGGQYAQKKIFESFLGQMQHQLSA</sequence>
<comment type="caution">
    <text evidence="1">The sequence shown here is derived from an EMBL/GenBank/DDBJ whole genome shotgun (WGS) entry which is preliminary data.</text>
</comment>
<dbReference type="AlphaFoldDB" id="A0A1F4VES5"/>
<dbReference type="Proteomes" id="UP000176504">
    <property type="component" value="Unassembled WGS sequence"/>
</dbReference>
<dbReference type="EMBL" id="MEVI01000001">
    <property type="protein sequence ID" value="OGC55697.1"/>
    <property type="molecule type" value="Genomic_DNA"/>
</dbReference>
<accession>A0A1F4VES5</accession>
<gene>
    <name evidence="1" type="ORF">A3A78_01500</name>
</gene>
<reference evidence="1 2" key="1">
    <citation type="journal article" date="2016" name="Nat. Commun.">
        <title>Thousands of microbial genomes shed light on interconnected biogeochemical processes in an aquifer system.</title>
        <authorList>
            <person name="Anantharaman K."/>
            <person name="Brown C.T."/>
            <person name="Hug L.A."/>
            <person name="Sharon I."/>
            <person name="Castelle C.J."/>
            <person name="Probst A.J."/>
            <person name="Thomas B.C."/>
            <person name="Singh A."/>
            <person name="Wilkins M.J."/>
            <person name="Karaoz U."/>
            <person name="Brodie E.L."/>
            <person name="Williams K.H."/>
            <person name="Hubbard S.S."/>
            <person name="Banfield J.F."/>
        </authorList>
    </citation>
    <scope>NUCLEOTIDE SEQUENCE [LARGE SCALE GENOMIC DNA]</scope>
</reference>
<evidence type="ECO:0000313" key="1">
    <source>
        <dbReference type="EMBL" id="OGC55697.1"/>
    </source>
</evidence>
<name>A0A1F4VES5_UNCKA</name>